<feature type="transmembrane region" description="Helical" evidence="1">
    <location>
        <begin position="12"/>
        <end position="36"/>
    </location>
</feature>
<evidence type="ECO:0000313" key="3">
    <source>
        <dbReference type="Proteomes" id="UP001597251"/>
    </source>
</evidence>
<dbReference type="InterPro" id="IPR010387">
    <property type="entry name" value="QueT"/>
</dbReference>
<keyword evidence="1" id="KW-0812">Transmembrane</keyword>
<organism evidence="2 3">
    <name type="scientific">Companilactobacillus keshanensis</name>
    <dbReference type="NCBI Taxonomy" id="2486003"/>
    <lineage>
        <taxon>Bacteria</taxon>
        <taxon>Bacillati</taxon>
        <taxon>Bacillota</taxon>
        <taxon>Bacilli</taxon>
        <taxon>Lactobacillales</taxon>
        <taxon>Lactobacillaceae</taxon>
        <taxon>Companilactobacillus</taxon>
    </lineage>
</organism>
<reference evidence="3" key="1">
    <citation type="journal article" date="2019" name="Int. J. Syst. Evol. Microbiol.">
        <title>The Global Catalogue of Microorganisms (GCM) 10K type strain sequencing project: providing services to taxonomists for standard genome sequencing and annotation.</title>
        <authorList>
            <consortium name="The Broad Institute Genomics Platform"/>
            <consortium name="The Broad Institute Genome Sequencing Center for Infectious Disease"/>
            <person name="Wu L."/>
            <person name="Ma J."/>
        </authorList>
    </citation>
    <scope>NUCLEOTIDE SEQUENCE [LARGE SCALE GENOMIC DNA]</scope>
    <source>
        <strain evidence="3">CCM 8936</strain>
    </source>
</reference>
<keyword evidence="1" id="KW-0472">Membrane</keyword>
<feature type="transmembrane region" description="Helical" evidence="1">
    <location>
        <begin position="128"/>
        <end position="153"/>
    </location>
</feature>
<name>A0ABW4BRS7_9LACO</name>
<dbReference type="PANTHER" id="PTHR40044">
    <property type="entry name" value="INTEGRAL MEMBRANE PROTEIN-RELATED"/>
    <property type="match status" value="1"/>
</dbReference>
<proteinExistence type="predicted"/>
<dbReference type="PIRSF" id="PIRSF031501">
    <property type="entry name" value="QueT"/>
    <property type="match status" value="1"/>
</dbReference>
<dbReference type="Gene3D" id="1.10.1760.20">
    <property type="match status" value="1"/>
</dbReference>
<feature type="transmembrane region" description="Helical" evidence="1">
    <location>
        <begin position="56"/>
        <end position="89"/>
    </location>
</feature>
<keyword evidence="3" id="KW-1185">Reference proteome</keyword>
<sequence length="164" mass="18330">MRELDIRDITRIAIIAALYVALTVAPGLSAFAYGQIQFRVSEILMLLPFYNPKYSWSLILGCFISNVFSGSLGIYDMIFGTLATALACYLITRVPNRDNMLWTVPIICAVVNGFIVGAELYFILKLPFWVNVGSVAIGEFVVVVIGAIVFYLLMKNHNFSRLFN</sequence>
<dbReference type="RefSeq" id="WP_125678374.1">
    <property type="nucleotide sequence ID" value="NZ_JBHTOI010000027.1"/>
</dbReference>
<dbReference type="PANTHER" id="PTHR40044:SF1">
    <property type="entry name" value="INTEGRAL MEMBRANE PROTEIN"/>
    <property type="match status" value="1"/>
</dbReference>
<comment type="caution">
    <text evidence="2">The sequence shown here is derived from an EMBL/GenBank/DDBJ whole genome shotgun (WGS) entry which is preliminary data.</text>
</comment>
<dbReference type="EMBL" id="JBHTOI010000027">
    <property type="protein sequence ID" value="MFD1417906.1"/>
    <property type="molecule type" value="Genomic_DNA"/>
</dbReference>
<accession>A0ABW4BRS7</accession>
<feature type="transmembrane region" description="Helical" evidence="1">
    <location>
        <begin position="101"/>
        <end position="122"/>
    </location>
</feature>
<protein>
    <submittedName>
        <fullName evidence="2">QueT transporter family protein</fullName>
    </submittedName>
</protein>
<dbReference type="Pfam" id="PF06177">
    <property type="entry name" value="QueT"/>
    <property type="match status" value="1"/>
</dbReference>
<evidence type="ECO:0000313" key="2">
    <source>
        <dbReference type="EMBL" id="MFD1417906.1"/>
    </source>
</evidence>
<evidence type="ECO:0000256" key="1">
    <source>
        <dbReference type="SAM" id="Phobius"/>
    </source>
</evidence>
<gene>
    <name evidence="2" type="ORF">ACFQ42_03915</name>
</gene>
<dbReference type="Proteomes" id="UP001597251">
    <property type="component" value="Unassembled WGS sequence"/>
</dbReference>
<keyword evidence="1" id="KW-1133">Transmembrane helix</keyword>